<keyword evidence="2" id="KW-1185">Reference proteome</keyword>
<dbReference type="WBParaSite" id="NBR_0000383901-mRNA-1">
    <property type="protein sequence ID" value="NBR_0000383901-mRNA-1"/>
    <property type="gene ID" value="NBR_0000383901"/>
</dbReference>
<gene>
    <name evidence="1" type="ORF">NBR_LOCUS3838</name>
</gene>
<organism evidence="3">
    <name type="scientific">Nippostrongylus brasiliensis</name>
    <name type="common">Rat hookworm</name>
    <dbReference type="NCBI Taxonomy" id="27835"/>
    <lineage>
        <taxon>Eukaryota</taxon>
        <taxon>Metazoa</taxon>
        <taxon>Ecdysozoa</taxon>
        <taxon>Nematoda</taxon>
        <taxon>Chromadorea</taxon>
        <taxon>Rhabditida</taxon>
        <taxon>Rhabditina</taxon>
        <taxon>Rhabditomorpha</taxon>
        <taxon>Strongyloidea</taxon>
        <taxon>Heligmosomidae</taxon>
        <taxon>Nippostrongylus</taxon>
    </lineage>
</organism>
<evidence type="ECO:0000313" key="3">
    <source>
        <dbReference type="WBParaSite" id="NBR_0000383901-mRNA-1"/>
    </source>
</evidence>
<reference evidence="3" key="1">
    <citation type="submission" date="2017-02" db="UniProtKB">
        <authorList>
            <consortium name="WormBaseParasite"/>
        </authorList>
    </citation>
    <scope>IDENTIFICATION</scope>
</reference>
<name>A0A0N4XMT7_NIPBR</name>
<accession>A0A0N4XMT7</accession>
<evidence type="ECO:0000313" key="2">
    <source>
        <dbReference type="Proteomes" id="UP000271162"/>
    </source>
</evidence>
<protein>
    <submittedName>
        <fullName evidence="3">General secretion pathway protein C</fullName>
    </submittedName>
</protein>
<dbReference type="AlphaFoldDB" id="A0A0N4XMT7"/>
<reference evidence="1 2" key="2">
    <citation type="submission" date="2018-11" db="EMBL/GenBank/DDBJ databases">
        <authorList>
            <consortium name="Pathogen Informatics"/>
        </authorList>
    </citation>
    <scope>NUCLEOTIDE SEQUENCE [LARGE SCALE GENOMIC DNA]</scope>
</reference>
<dbReference type="Proteomes" id="UP000271162">
    <property type="component" value="Unassembled WGS sequence"/>
</dbReference>
<dbReference type="EMBL" id="UYSL01006269">
    <property type="protein sequence ID" value="VDL67427.1"/>
    <property type="molecule type" value="Genomic_DNA"/>
</dbReference>
<evidence type="ECO:0000313" key="1">
    <source>
        <dbReference type="EMBL" id="VDL67427.1"/>
    </source>
</evidence>
<sequence length="127" mass="13827">MYDLLLNYPQGLSVGEISSILPISKIMGIESTGMNERGQVGMTAMAFKKTFSLSEPSNRGIVQILPGMPRPTGPMIRLRHDCRLLLLPTSEPVASVRPFVRQNHLKSVADLSLEDLVAAGLSRNPIA</sequence>
<proteinExistence type="predicted"/>